<feature type="signal peptide" evidence="1">
    <location>
        <begin position="1"/>
        <end position="30"/>
    </location>
</feature>
<dbReference type="OrthoDB" id="2863790at2"/>
<organism evidence="2 3">
    <name type="scientific">Streptomyces phaeoluteigriseus</name>
    <dbReference type="NCBI Taxonomy" id="114686"/>
    <lineage>
        <taxon>Bacteria</taxon>
        <taxon>Bacillati</taxon>
        <taxon>Actinomycetota</taxon>
        <taxon>Actinomycetes</taxon>
        <taxon>Kitasatosporales</taxon>
        <taxon>Streptomycetaceae</taxon>
        <taxon>Streptomyces</taxon>
        <taxon>Streptomyces aurantiacus group</taxon>
    </lineage>
</organism>
<feature type="chain" id="PRO_5013071074" description="DUF2690 domain-containing protein" evidence="1">
    <location>
        <begin position="31"/>
        <end position="160"/>
    </location>
</feature>
<dbReference type="Pfam" id="PF10901">
    <property type="entry name" value="DUF2690"/>
    <property type="match status" value="1"/>
</dbReference>
<dbReference type="EMBL" id="MPOH02000005">
    <property type="protein sequence ID" value="OQD57353.1"/>
    <property type="molecule type" value="Genomic_DNA"/>
</dbReference>
<evidence type="ECO:0000256" key="1">
    <source>
        <dbReference type="SAM" id="SignalP"/>
    </source>
</evidence>
<protein>
    <recommendedName>
        <fullName evidence="4">DUF2690 domain-containing protein</fullName>
    </recommendedName>
</protein>
<reference evidence="2 3" key="2">
    <citation type="submission" date="2017-02" db="EMBL/GenBank/DDBJ databases">
        <title>Draft genome sequence of Streptomyces phaeoluteigriseus type strain DSM41896.</title>
        <authorList>
            <person name="Salih T.S."/>
            <person name="Algora Gallardo L."/>
            <person name="Melo Santos T."/>
            <person name="Filgueira Martinez S."/>
            <person name="Herron P.R."/>
        </authorList>
    </citation>
    <scope>NUCLEOTIDE SEQUENCE [LARGE SCALE GENOMIC DNA]</scope>
    <source>
        <strain evidence="2 3">DSM 41896</strain>
    </source>
</reference>
<dbReference type="AlphaFoldDB" id="A0A1V6MYH6"/>
<name>A0A1V6MYH6_9ACTN</name>
<evidence type="ECO:0008006" key="4">
    <source>
        <dbReference type="Google" id="ProtNLM"/>
    </source>
</evidence>
<sequence>MMSTRRPAGALAAVLITAAATSVLSTPAHSAPPEATSKPPARAPVTCFATTCDGLDPIATHCVDDAVTIDDATVDGRIIRLRYSAECRAAWAQLWFGKPGDKAWVRAEDDDGNTVAKRIITVRPGDENSVYTLMVNDKDLRAHACAELPPDSNTACTFYY</sequence>
<gene>
    <name evidence="2" type="ORF">BM536_005100</name>
</gene>
<comment type="caution">
    <text evidence="2">The sequence shown here is derived from an EMBL/GenBank/DDBJ whole genome shotgun (WGS) entry which is preliminary data.</text>
</comment>
<proteinExistence type="predicted"/>
<reference evidence="3" key="1">
    <citation type="submission" date="2016-11" db="EMBL/GenBank/DDBJ databases">
        <authorList>
            <person name="Schniete J.K."/>
            <person name="Salih T."/>
            <person name="Algora Gallardo L."/>
            <person name="Martinez Fernandez S."/>
            <person name="Herron P.R."/>
        </authorList>
    </citation>
    <scope>NUCLEOTIDE SEQUENCE [LARGE SCALE GENOMIC DNA]</scope>
    <source>
        <strain evidence="3">DSM 41896</strain>
    </source>
</reference>
<evidence type="ECO:0000313" key="3">
    <source>
        <dbReference type="Proteomes" id="UP000184286"/>
    </source>
</evidence>
<dbReference type="RefSeq" id="WP_094102583.1">
    <property type="nucleotide sequence ID" value="NZ_MPOH02000005.1"/>
</dbReference>
<evidence type="ECO:0000313" key="2">
    <source>
        <dbReference type="EMBL" id="OQD57353.1"/>
    </source>
</evidence>
<accession>A0A1V6MYH6</accession>
<keyword evidence="1" id="KW-0732">Signal</keyword>
<dbReference type="InterPro" id="IPR021224">
    <property type="entry name" value="DUF2690"/>
</dbReference>
<dbReference type="Proteomes" id="UP000184286">
    <property type="component" value="Unassembled WGS sequence"/>
</dbReference>